<evidence type="ECO:0000313" key="3">
    <source>
        <dbReference type="Proteomes" id="UP001500416"/>
    </source>
</evidence>
<evidence type="ECO:0000256" key="1">
    <source>
        <dbReference type="SAM" id="MobiDB-lite"/>
    </source>
</evidence>
<accession>A0ABN0UWX7</accession>
<sequence>MHELDARRTVANPRRTRLAADWTAQPTTSPTGSTTESAHGDDARRSSANGTTPA</sequence>
<protein>
    <submittedName>
        <fullName evidence="2">Uncharacterized protein</fullName>
    </submittedName>
</protein>
<dbReference type="EMBL" id="BAAABU010000038">
    <property type="protein sequence ID" value="GAA0264101.1"/>
    <property type="molecule type" value="Genomic_DNA"/>
</dbReference>
<gene>
    <name evidence="2" type="ORF">GCM10010492_76430</name>
</gene>
<keyword evidence="3" id="KW-1185">Reference proteome</keyword>
<proteinExistence type="predicted"/>
<name>A0ABN0UWX7_9PSEU</name>
<organism evidence="2 3">
    <name type="scientific">Saccharothrix mutabilis subsp. mutabilis</name>
    <dbReference type="NCBI Taxonomy" id="66855"/>
    <lineage>
        <taxon>Bacteria</taxon>
        <taxon>Bacillati</taxon>
        <taxon>Actinomycetota</taxon>
        <taxon>Actinomycetes</taxon>
        <taxon>Pseudonocardiales</taxon>
        <taxon>Pseudonocardiaceae</taxon>
        <taxon>Saccharothrix</taxon>
    </lineage>
</organism>
<dbReference type="RefSeq" id="WP_343940397.1">
    <property type="nucleotide sequence ID" value="NZ_BAAABU010000038.1"/>
</dbReference>
<feature type="region of interest" description="Disordered" evidence="1">
    <location>
        <begin position="1"/>
        <end position="54"/>
    </location>
</feature>
<comment type="caution">
    <text evidence="2">The sequence shown here is derived from an EMBL/GenBank/DDBJ whole genome shotgun (WGS) entry which is preliminary data.</text>
</comment>
<reference evidence="2 3" key="1">
    <citation type="journal article" date="2019" name="Int. J. Syst. Evol. Microbiol.">
        <title>The Global Catalogue of Microorganisms (GCM) 10K type strain sequencing project: providing services to taxonomists for standard genome sequencing and annotation.</title>
        <authorList>
            <consortium name="The Broad Institute Genomics Platform"/>
            <consortium name="The Broad Institute Genome Sequencing Center for Infectious Disease"/>
            <person name="Wu L."/>
            <person name="Ma J."/>
        </authorList>
    </citation>
    <scope>NUCLEOTIDE SEQUENCE [LARGE SCALE GENOMIC DNA]</scope>
    <source>
        <strain evidence="2 3">JCM 3380</strain>
    </source>
</reference>
<dbReference type="Proteomes" id="UP001500416">
    <property type="component" value="Unassembled WGS sequence"/>
</dbReference>
<evidence type="ECO:0000313" key="2">
    <source>
        <dbReference type="EMBL" id="GAA0264101.1"/>
    </source>
</evidence>
<feature type="compositionally biased region" description="Low complexity" evidence="1">
    <location>
        <begin position="26"/>
        <end position="35"/>
    </location>
</feature>